<dbReference type="RefSeq" id="WP_377423055.1">
    <property type="nucleotide sequence ID" value="NZ_JBHSPR010000012.1"/>
</dbReference>
<organism evidence="1 2">
    <name type="scientific">Plantactinospora solaniradicis</name>
    <dbReference type="NCBI Taxonomy" id="1723736"/>
    <lineage>
        <taxon>Bacteria</taxon>
        <taxon>Bacillati</taxon>
        <taxon>Actinomycetota</taxon>
        <taxon>Actinomycetes</taxon>
        <taxon>Micromonosporales</taxon>
        <taxon>Micromonosporaceae</taxon>
        <taxon>Plantactinospora</taxon>
    </lineage>
</organism>
<gene>
    <name evidence="1" type="ORF">ACFP2T_17895</name>
</gene>
<dbReference type="Proteomes" id="UP001596203">
    <property type="component" value="Unassembled WGS sequence"/>
</dbReference>
<reference evidence="2" key="1">
    <citation type="journal article" date="2019" name="Int. J. Syst. Evol. Microbiol.">
        <title>The Global Catalogue of Microorganisms (GCM) 10K type strain sequencing project: providing services to taxonomists for standard genome sequencing and annotation.</title>
        <authorList>
            <consortium name="The Broad Institute Genomics Platform"/>
            <consortium name="The Broad Institute Genome Sequencing Center for Infectious Disease"/>
            <person name="Wu L."/>
            <person name="Ma J."/>
        </authorList>
    </citation>
    <scope>NUCLEOTIDE SEQUENCE [LARGE SCALE GENOMIC DNA]</scope>
    <source>
        <strain evidence="2">ZS-35-S2</strain>
    </source>
</reference>
<name>A0ABW1KCK9_9ACTN</name>
<proteinExistence type="predicted"/>
<comment type="caution">
    <text evidence="1">The sequence shown here is derived from an EMBL/GenBank/DDBJ whole genome shotgun (WGS) entry which is preliminary data.</text>
</comment>
<evidence type="ECO:0000313" key="2">
    <source>
        <dbReference type="Proteomes" id="UP001596203"/>
    </source>
</evidence>
<keyword evidence="2" id="KW-1185">Reference proteome</keyword>
<sequence>MTLDDQYAAAREAGRISSVAIAGERGLRKRAGDYSDLLPPSIDATMLAGLAQSTAAIAPTCTPEQLRAANLASLWVSAEDYLVERASSLAEVEQIAARCLAVAGGAAAGDPLGRLLAEVRDELAATAAYERLQPVWREELRLMLDAEITEWHWKTAGNALPPLDEYVGNAHNYGASWVNVTHWIRTSDPHLVVRHLDALLAASREVQQVLRLSNDLASYDRDRRTGDLNALLLVDRPEVTADLAVRTERCRELLRGLEDQCPVEAGYLARELAWTTAFYGKADFWGAM</sequence>
<protein>
    <submittedName>
        <fullName evidence="1">Terpene synthase family protein</fullName>
    </submittedName>
</protein>
<dbReference type="InterPro" id="IPR008949">
    <property type="entry name" value="Isoprenoid_synthase_dom_sf"/>
</dbReference>
<dbReference type="SUPFAM" id="SSF48576">
    <property type="entry name" value="Terpenoid synthases"/>
    <property type="match status" value="1"/>
</dbReference>
<dbReference type="Gene3D" id="1.10.600.10">
    <property type="entry name" value="Farnesyl Diphosphate Synthase"/>
    <property type="match status" value="1"/>
</dbReference>
<dbReference type="EMBL" id="JBHSPR010000012">
    <property type="protein sequence ID" value="MFC6018068.1"/>
    <property type="molecule type" value="Genomic_DNA"/>
</dbReference>
<accession>A0ABW1KCK9</accession>
<dbReference type="Pfam" id="PF19086">
    <property type="entry name" value="Terpene_syn_C_2"/>
    <property type="match status" value="1"/>
</dbReference>
<evidence type="ECO:0000313" key="1">
    <source>
        <dbReference type="EMBL" id="MFC6018068.1"/>
    </source>
</evidence>